<dbReference type="KEGG" id="sdyn:Mal52_57170"/>
<keyword evidence="5" id="KW-1185">Reference proteome</keyword>
<protein>
    <submittedName>
        <fullName evidence="4">Succinate-semialdehyde dehydrogenase [NADP(+)] GabD</fullName>
        <ecNumber evidence="4">1.2.1.79</ecNumber>
    </submittedName>
</protein>
<accession>A0A517ZXI2</accession>
<dbReference type="FunFam" id="3.40.605.10:FF:000007">
    <property type="entry name" value="NAD/NADP-dependent betaine aldehyde dehydrogenase"/>
    <property type="match status" value="1"/>
</dbReference>
<evidence type="ECO:0000256" key="1">
    <source>
        <dbReference type="ARBA" id="ARBA00009986"/>
    </source>
</evidence>
<dbReference type="InterPro" id="IPR051020">
    <property type="entry name" value="ALDH-related_metabolic_enz"/>
</dbReference>
<dbReference type="GO" id="GO:0008911">
    <property type="term" value="F:lactaldehyde dehydrogenase (NAD+) activity"/>
    <property type="evidence" value="ECO:0007669"/>
    <property type="project" value="TreeGrafter"/>
</dbReference>
<feature type="domain" description="Aldehyde dehydrogenase" evidence="3">
    <location>
        <begin position="10"/>
        <end position="466"/>
    </location>
</feature>
<dbReference type="InterPro" id="IPR016162">
    <property type="entry name" value="Ald_DH_N"/>
</dbReference>
<keyword evidence="2 4" id="KW-0560">Oxidoreductase</keyword>
<organism evidence="4 5">
    <name type="scientific">Symmachiella dynata</name>
    <dbReference type="NCBI Taxonomy" id="2527995"/>
    <lineage>
        <taxon>Bacteria</taxon>
        <taxon>Pseudomonadati</taxon>
        <taxon>Planctomycetota</taxon>
        <taxon>Planctomycetia</taxon>
        <taxon>Planctomycetales</taxon>
        <taxon>Planctomycetaceae</taxon>
        <taxon>Symmachiella</taxon>
    </lineage>
</organism>
<dbReference type="InterPro" id="IPR016161">
    <property type="entry name" value="Ald_DH/histidinol_DH"/>
</dbReference>
<dbReference type="Gene3D" id="3.40.309.10">
    <property type="entry name" value="Aldehyde Dehydrogenase, Chain A, domain 2"/>
    <property type="match status" value="1"/>
</dbReference>
<dbReference type="SUPFAM" id="SSF53720">
    <property type="entry name" value="ALDH-like"/>
    <property type="match status" value="1"/>
</dbReference>
<proteinExistence type="inferred from homology"/>
<gene>
    <name evidence="4" type="primary">gabD_2</name>
    <name evidence="4" type="ORF">Mal52_57170</name>
</gene>
<dbReference type="EC" id="1.2.1.79" evidence="4"/>
<evidence type="ECO:0000313" key="4">
    <source>
        <dbReference type="EMBL" id="QDU47189.1"/>
    </source>
</evidence>
<reference evidence="4 5" key="1">
    <citation type="submission" date="2019-02" db="EMBL/GenBank/DDBJ databases">
        <title>Deep-cultivation of Planctomycetes and their phenomic and genomic characterization uncovers novel biology.</title>
        <authorList>
            <person name="Wiegand S."/>
            <person name="Jogler M."/>
            <person name="Boedeker C."/>
            <person name="Pinto D."/>
            <person name="Vollmers J."/>
            <person name="Rivas-Marin E."/>
            <person name="Kohn T."/>
            <person name="Peeters S.H."/>
            <person name="Heuer A."/>
            <person name="Rast P."/>
            <person name="Oberbeckmann S."/>
            <person name="Bunk B."/>
            <person name="Jeske O."/>
            <person name="Meyerdierks A."/>
            <person name="Storesund J.E."/>
            <person name="Kallscheuer N."/>
            <person name="Luecker S."/>
            <person name="Lage O.M."/>
            <person name="Pohl T."/>
            <person name="Merkel B.J."/>
            <person name="Hornburger P."/>
            <person name="Mueller R.-W."/>
            <person name="Bruemmer F."/>
            <person name="Labrenz M."/>
            <person name="Spormann A.M."/>
            <person name="Op den Camp H."/>
            <person name="Overmann J."/>
            <person name="Amann R."/>
            <person name="Jetten M.S.M."/>
            <person name="Mascher T."/>
            <person name="Medema M.H."/>
            <person name="Devos D.P."/>
            <person name="Kaster A.-K."/>
            <person name="Ovreas L."/>
            <person name="Rohde M."/>
            <person name="Galperin M.Y."/>
            <person name="Jogler C."/>
        </authorList>
    </citation>
    <scope>NUCLEOTIDE SEQUENCE [LARGE SCALE GENOMIC DNA]</scope>
    <source>
        <strain evidence="4 5">Mal52</strain>
    </source>
</reference>
<sequence length="471" mass="50340">MQMFFSGQWQDKSDTIDVVNPFNGEVIDTVPRGTAADVDAALATLAEGARIMKKMSAWDRCQILRKAAAIMERREEELGRLISTEEGKILAEGNLEASRAREVIEVSAEEARRITGEMVPLDAAPGAAGKLGFTLRVPCGIVAAITPFNFPCNLVCHKIGPAIAGGNAVLIKPASDTPLSALKLTEIMLEAGLPPEAIACITGPGSELGQAICEDSRVRKISFTGSFPVGENICRMAGMKKVTMELGSNSPVIIMDDADIETAVKAITSNGYANAGQTCISAQRILTSSKIHGDFLDALQPSVEALSAGDQLQAGTNVGPLVREADAERVEKWIRQAVESGARLVTGGERNGSVCEPAILADVAPEMRISCEELFGPAVALTVFDDINEAISLANHTEFGLSAGIFTQDIDRAMRFAQEVDSGNLHINWGSQWRADLMPYGGLKHSGTGKEGPKYAIREMTEEKMVVMHLK</sequence>
<dbReference type="PANTHER" id="PTHR42991">
    <property type="entry name" value="ALDEHYDE DEHYDROGENASE"/>
    <property type="match status" value="1"/>
</dbReference>
<dbReference type="InterPro" id="IPR016163">
    <property type="entry name" value="Ald_DH_C"/>
</dbReference>
<dbReference type="RefSeq" id="WP_145379915.1">
    <property type="nucleotide sequence ID" value="NZ_CP036276.1"/>
</dbReference>
<dbReference type="PANTHER" id="PTHR42991:SF1">
    <property type="entry name" value="ALDEHYDE DEHYDROGENASE"/>
    <property type="match status" value="1"/>
</dbReference>
<dbReference type="InterPro" id="IPR015590">
    <property type="entry name" value="Aldehyde_DH_dom"/>
</dbReference>
<name>A0A517ZXI2_9PLAN</name>
<dbReference type="GO" id="GO:0036243">
    <property type="term" value="F:succinate-semialdehyde dehydrogenase (NADP+) activity"/>
    <property type="evidence" value="ECO:0007669"/>
    <property type="project" value="UniProtKB-EC"/>
</dbReference>
<dbReference type="AlphaFoldDB" id="A0A517ZXI2"/>
<evidence type="ECO:0000259" key="3">
    <source>
        <dbReference type="Pfam" id="PF00171"/>
    </source>
</evidence>
<evidence type="ECO:0000256" key="2">
    <source>
        <dbReference type="ARBA" id="ARBA00023002"/>
    </source>
</evidence>
<dbReference type="Proteomes" id="UP000319383">
    <property type="component" value="Chromosome"/>
</dbReference>
<dbReference type="Gene3D" id="3.40.605.10">
    <property type="entry name" value="Aldehyde Dehydrogenase, Chain A, domain 1"/>
    <property type="match status" value="1"/>
</dbReference>
<dbReference type="CDD" id="cd07149">
    <property type="entry name" value="ALDH_y4uC"/>
    <property type="match status" value="1"/>
</dbReference>
<dbReference type="Pfam" id="PF00171">
    <property type="entry name" value="Aldedh"/>
    <property type="match status" value="1"/>
</dbReference>
<evidence type="ECO:0000313" key="5">
    <source>
        <dbReference type="Proteomes" id="UP000319383"/>
    </source>
</evidence>
<dbReference type="EMBL" id="CP036276">
    <property type="protein sequence ID" value="QDU47189.1"/>
    <property type="molecule type" value="Genomic_DNA"/>
</dbReference>
<comment type="similarity">
    <text evidence="1">Belongs to the aldehyde dehydrogenase family.</text>
</comment>